<reference evidence="4" key="1">
    <citation type="journal article" date="2022" name="Int. J. Mol. Sci.">
        <title>Draft Genome of Tanacetum Coccineum: Genomic Comparison of Closely Related Tanacetum-Family Plants.</title>
        <authorList>
            <person name="Yamashiro T."/>
            <person name="Shiraishi A."/>
            <person name="Nakayama K."/>
            <person name="Satake H."/>
        </authorList>
    </citation>
    <scope>NUCLEOTIDE SEQUENCE</scope>
</reference>
<accession>A0ABQ5AUJ4</accession>
<comment type="caution">
    <text evidence="4">The sequence shown here is derived from an EMBL/GenBank/DDBJ whole genome shotgun (WGS) entry which is preliminary data.</text>
</comment>
<evidence type="ECO:0000256" key="2">
    <source>
        <dbReference type="SAM" id="MobiDB-lite"/>
    </source>
</evidence>
<evidence type="ECO:0000256" key="1">
    <source>
        <dbReference type="ARBA" id="ARBA00023125"/>
    </source>
</evidence>
<dbReference type="SUPFAM" id="SSF50249">
    <property type="entry name" value="Nucleic acid-binding proteins"/>
    <property type="match status" value="1"/>
</dbReference>
<dbReference type="Gene3D" id="2.40.50.140">
    <property type="entry name" value="Nucleic acid-binding proteins"/>
    <property type="match status" value="1"/>
</dbReference>
<protein>
    <submittedName>
        <fullName evidence="4">Nucleic acid-binding, OB-fold protein</fullName>
    </submittedName>
</protein>
<sequence length="244" mass="28442">MCNIATFYIGYLRAVGDTSDFGDPNTRQETRRKIKIENLVGNIIELTLWDEMAKHFDQADIKNMEQKVIIAISSCRVSKYQDYQLFASLTTYYYLNPNIPEAAESRAVFKARYEDSPPLIISKLPYQDVQQEKTRNRFPLKTIMEQNPNNYKRLVLHLMPSMRHSSDNSEENYTCFRSRPTARPFLQIQVQRIHHRQHCNHLDHILHSSGGQSDRPSVCKAGRKTQADRSEEDTTRDLSSTRKN</sequence>
<evidence type="ECO:0000313" key="4">
    <source>
        <dbReference type="EMBL" id="GJT05921.1"/>
    </source>
</evidence>
<reference evidence="4" key="2">
    <citation type="submission" date="2022-01" db="EMBL/GenBank/DDBJ databases">
        <authorList>
            <person name="Yamashiro T."/>
            <person name="Shiraishi A."/>
            <person name="Satake H."/>
            <person name="Nakayama K."/>
        </authorList>
    </citation>
    <scope>NUCLEOTIDE SEQUENCE</scope>
</reference>
<dbReference type="EMBL" id="BQNB010012625">
    <property type="protein sequence ID" value="GJT05921.1"/>
    <property type="molecule type" value="Genomic_DNA"/>
</dbReference>
<dbReference type="InterPro" id="IPR012340">
    <property type="entry name" value="NA-bd_OB-fold"/>
</dbReference>
<dbReference type="Proteomes" id="UP001151760">
    <property type="component" value="Unassembled WGS sequence"/>
</dbReference>
<keyword evidence="1" id="KW-0238">DNA-binding</keyword>
<dbReference type="InterPro" id="IPR031657">
    <property type="entry name" value="REPA_OB_2"/>
</dbReference>
<keyword evidence="5" id="KW-1185">Reference proteome</keyword>
<gene>
    <name evidence="4" type="ORF">Tco_0840383</name>
</gene>
<dbReference type="CDD" id="cd04481">
    <property type="entry name" value="RPA1_DBD_B_like"/>
    <property type="match status" value="1"/>
</dbReference>
<evidence type="ECO:0000313" key="5">
    <source>
        <dbReference type="Proteomes" id="UP001151760"/>
    </source>
</evidence>
<feature type="compositionally biased region" description="Basic and acidic residues" evidence="2">
    <location>
        <begin position="225"/>
        <end position="244"/>
    </location>
</feature>
<feature type="domain" description="Replication protein A OB" evidence="3">
    <location>
        <begin position="9"/>
        <end position="86"/>
    </location>
</feature>
<feature type="region of interest" description="Disordered" evidence="2">
    <location>
        <begin position="205"/>
        <end position="244"/>
    </location>
</feature>
<proteinExistence type="predicted"/>
<dbReference type="Pfam" id="PF16900">
    <property type="entry name" value="REPA_OB_2"/>
    <property type="match status" value="1"/>
</dbReference>
<organism evidence="4 5">
    <name type="scientific">Tanacetum coccineum</name>
    <dbReference type="NCBI Taxonomy" id="301880"/>
    <lineage>
        <taxon>Eukaryota</taxon>
        <taxon>Viridiplantae</taxon>
        <taxon>Streptophyta</taxon>
        <taxon>Embryophyta</taxon>
        <taxon>Tracheophyta</taxon>
        <taxon>Spermatophyta</taxon>
        <taxon>Magnoliopsida</taxon>
        <taxon>eudicotyledons</taxon>
        <taxon>Gunneridae</taxon>
        <taxon>Pentapetalae</taxon>
        <taxon>asterids</taxon>
        <taxon>campanulids</taxon>
        <taxon>Asterales</taxon>
        <taxon>Asteraceae</taxon>
        <taxon>Asteroideae</taxon>
        <taxon>Anthemideae</taxon>
        <taxon>Anthemidinae</taxon>
        <taxon>Tanacetum</taxon>
    </lineage>
</organism>
<name>A0ABQ5AUJ4_9ASTR</name>
<evidence type="ECO:0000259" key="3">
    <source>
        <dbReference type="Pfam" id="PF16900"/>
    </source>
</evidence>